<dbReference type="CDD" id="cd03169">
    <property type="entry name" value="GATase1_PfpI_1"/>
    <property type="match status" value="1"/>
</dbReference>
<dbReference type="InterPro" id="IPR029062">
    <property type="entry name" value="Class_I_gatase-like"/>
</dbReference>
<evidence type="ECO:0000259" key="2">
    <source>
        <dbReference type="Pfam" id="PF01965"/>
    </source>
</evidence>
<sequence>MQHKVLIVIGDATETVDTLYPFLRVQEEGFQAVVAGPERRRYNMVMHEHTAGWDITREWEGYKIDADIAFRDINPAEYAGIFFSGGRAPEYIREDPDLIRVTQYFFEKNKPIASVCHGVEIPARAGCVNGRRMSCVPKCRFDLEVCGGIYEDEPFCVDGNLVSAMYWNHHHLYMKAWIGLLDAERQAMQQHDAA</sequence>
<dbReference type="GO" id="GO:0006508">
    <property type="term" value="P:proteolysis"/>
    <property type="evidence" value="ECO:0007669"/>
    <property type="project" value="UniProtKB-KW"/>
</dbReference>
<dbReference type="InterPro" id="IPR006286">
    <property type="entry name" value="C56_PfpI-like"/>
</dbReference>
<evidence type="ECO:0000256" key="1">
    <source>
        <dbReference type="ARBA" id="ARBA00008542"/>
    </source>
</evidence>
<dbReference type="OrthoDB" id="9792284at2"/>
<keyword evidence="3" id="KW-0378">Hydrolase</keyword>
<dbReference type="RefSeq" id="WP_038689078.1">
    <property type="nucleotide sequence ID" value="NZ_CP006986.1"/>
</dbReference>
<reference evidence="3 4" key="1">
    <citation type="submission" date="2013-12" db="EMBL/GenBank/DDBJ databases">
        <title>Complete genome sequence of Rhizobium etli bv. mimosae IE4771.</title>
        <authorList>
            <person name="Bustos P."/>
            <person name="Santamaria R.I."/>
            <person name="Lozano L."/>
            <person name="Ormeno-Orrillo E."/>
            <person name="Rogel M.A."/>
            <person name="Romero D."/>
            <person name="Cevallos M.A."/>
            <person name="Martinez-Romero E."/>
            <person name="Gonzalez V."/>
        </authorList>
    </citation>
    <scope>NUCLEOTIDE SEQUENCE [LARGE SCALE GENOMIC DNA]</scope>
    <source>
        <strain evidence="3 4">IE4771</strain>
    </source>
</reference>
<dbReference type="PANTHER" id="PTHR42733">
    <property type="entry name" value="DJ-1 PROTEIN"/>
    <property type="match status" value="1"/>
</dbReference>
<dbReference type="Proteomes" id="UP000027180">
    <property type="component" value="Chromosome"/>
</dbReference>
<dbReference type="SUPFAM" id="SSF52317">
    <property type="entry name" value="Class I glutamine amidotransferase-like"/>
    <property type="match status" value="1"/>
</dbReference>
<keyword evidence="3" id="KW-0645">Protease</keyword>
<comment type="similarity">
    <text evidence="1">Belongs to the peptidase C56 family.</text>
</comment>
<accession>A0A060HWV1</accession>
<evidence type="ECO:0000313" key="3">
    <source>
        <dbReference type="EMBL" id="AIC27438.1"/>
    </source>
</evidence>
<dbReference type="PROSITE" id="PS51276">
    <property type="entry name" value="PEPTIDASE_C56_PFPI"/>
    <property type="match status" value="1"/>
</dbReference>
<dbReference type="HOGENOM" id="CLU_000445_44_4_5"/>
<dbReference type="InterPro" id="IPR002818">
    <property type="entry name" value="DJ-1/PfpI"/>
</dbReference>
<protein>
    <submittedName>
        <fullName evidence="3">Intracellular protease/amidase ThiJ/PfpI family protein</fullName>
    </submittedName>
</protein>
<evidence type="ECO:0000313" key="4">
    <source>
        <dbReference type="Proteomes" id="UP000027180"/>
    </source>
</evidence>
<gene>
    <name evidence="3" type="ORF">IE4771_CH02331</name>
</gene>
<dbReference type="Gene3D" id="3.40.50.880">
    <property type="match status" value="1"/>
</dbReference>
<organism evidence="3 4">
    <name type="scientific">Rhizobium etli bv. mimosae str. IE4771</name>
    <dbReference type="NCBI Taxonomy" id="1432050"/>
    <lineage>
        <taxon>Bacteria</taxon>
        <taxon>Pseudomonadati</taxon>
        <taxon>Pseudomonadota</taxon>
        <taxon>Alphaproteobacteria</taxon>
        <taxon>Hyphomicrobiales</taxon>
        <taxon>Rhizobiaceae</taxon>
        <taxon>Rhizobium/Agrobacterium group</taxon>
        <taxon>Rhizobium</taxon>
    </lineage>
</organism>
<dbReference type="GO" id="GO:0008233">
    <property type="term" value="F:peptidase activity"/>
    <property type="evidence" value="ECO:0007669"/>
    <property type="project" value="UniProtKB-KW"/>
</dbReference>
<dbReference type="KEGG" id="rei:IE4771_CH02331"/>
<name>A0A060HWV1_RHIET</name>
<dbReference type="Pfam" id="PF01965">
    <property type="entry name" value="DJ-1_PfpI"/>
    <property type="match status" value="1"/>
</dbReference>
<dbReference type="EMBL" id="CP006986">
    <property type="protein sequence ID" value="AIC27438.1"/>
    <property type="molecule type" value="Genomic_DNA"/>
</dbReference>
<proteinExistence type="inferred from homology"/>
<dbReference type="AlphaFoldDB" id="A0A060HWV1"/>
<feature type="domain" description="DJ-1/PfpI" evidence="2">
    <location>
        <begin position="3"/>
        <end position="176"/>
    </location>
</feature>
<dbReference type="PANTHER" id="PTHR42733:SF2">
    <property type="entry name" value="DJ-1_THIJ_PFPI FAMILY PROTEIN"/>
    <property type="match status" value="1"/>
</dbReference>